<dbReference type="InterPro" id="IPR029046">
    <property type="entry name" value="LolA/LolB/LppX"/>
</dbReference>
<dbReference type="EMBL" id="JACGLT010000012">
    <property type="protein sequence ID" value="MBA6153890.1"/>
    <property type="molecule type" value="Genomic_DNA"/>
</dbReference>
<dbReference type="SUPFAM" id="SSF89392">
    <property type="entry name" value="Prokaryotic lipoproteins and lipoprotein localization factors"/>
    <property type="match status" value="1"/>
</dbReference>
<dbReference type="Gene3D" id="2.50.20.10">
    <property type="entry name" value="Lipoprotein localisation LolA/LolB/LppX"/>
    <property type="match status" value="1"/>
</dbReference>
<dbReference type="AlphaFoldDB" id="A0A7W2M740"/>
<accession>A0A7W2M740</accession>
<comment type="caution">
    <text evidence="2">The sequence shown here is derived from an EMBL/GenBank/DDBJ whole genome shotgun (WGS) entry which is preliminary data.</text>
</comment>
<dbReference type="PANTHER" id="PTHR35869:SF1">
    <property type="entry name" value="OUTER-MEMBRANE LIPOPROTEIN CARRIER PROTEIN"/>
    <property type="match status" value="1"/>
</dbReference>
<dbReference type="PANTHER" id="PTHR35869">
    <property type="entry name" value="OUTER-MEMBRANE LIPOPROTEIN CARRIER PROTEIN"/>
    <property type="match status" value="1"/>
</dbReference>
<dbReference type="InterPro" id="IPR004564">
    <property type="entry name" value="OM_lipoprot_carrier_LolA-like"/>
</dbReference>
<protein>
    <submittedName>
        <fullName evidence="2">Outer membrane lipoprotein carrier protein LolA</fullName>
    </submittedName>
</protein>
<dbReference type="Pfam" id="PF03548">
    <property type="entry name" value="LolA"/>
    <property type="match status" value="1"/>
</dbReference>
<proteinExistence type="predicted"/>
<dbReference type="CDD" id="cd16325">
    <property type="entry name" value="LolA"/>
    <property type="match status" value="1"/>
</dbReference>
<reference evidence="2 3" key="1">
    <citation type="submission" date="2020-07" db="EMBL/GenBank/DDBJ databases">
        <title>Bacterium isolated from marine sediment.</title>
        <authorList>
            <person name="Shang D."/>
        </authorList>
    </citation>
    <scope>NUCLEOTIDE SEQUENCE [LARGE SCALE GENOMIC DNA]</scope>
    <source>
        <strain evidence="2 3">F6074</strain>
    </source>
</reference>
<keyword evidence="3" id="KW-1185">Reference proteome</keyword>
<organism evidence="2 3">
    <name type="scientific">Gelidibacter maritimus</name>
    <dbReference type="NCBI Taxonomy" id="2761487"/>
    <lineage>
        <taxon>Bacteria</taxon>
        <taxon>Pseudomonadati</taxon>
        <taxon>Bacteroidota</taxon>
        <taxon>Flavobacteriia</taxon>
        <taxon>Flavobacteriales</taxon>
        <taxon>Flavobacteriaceae</taxon>
        <taxon>Gelidibacter</taxon>
    </lineage>
</organism>
<evidence type="ECO:0000256" key="1">
    <source>
        <dbReference type="ARBA" id="ARBA00022729"/>
    </source>
</evidence>
<evidence type="ECO:0000313" key="2">
    <source>
        <dbReference type="EMBL" id="MBA6153890.1"/>
    </source>
</evidence>
<keyword evidence="2" id="KW-0449">Lipoprotein</keyword>
<dbReference type="Proteomes" id="UP000541857">
    <property type="component" value="Unassembled WGS sequence"/>
</dbReference>
<keyword evidence="1" id="KW-0732">Signal</keyword>
<sequence>MTTKNYILILAFIVLTVFNGISQTKLSESEQTEFKAKVQKTAQRTETIVSDFVQTKHISVLDNAIISEGKLVFKAPNLVKWEYIKPYHNIAIFKDDQLLVNNEGKKQNIDLGANKMFRSLNSLIVNSIKGDMFDESQFDLEYFKFDQGFLVKFIPKDKRLRKFMASFELKFSSTTAEVEEVKLIEPNDDYTLISFQNRKVNTTVNESEFKN</sequence>
<gene>
    <name evidence="2" type="ORF">H3Z82_14240</name>
</gene>
<evidence type="ECO:0000313" key="3">
    <source>
        <dbReference type="Proteomes" id="UP000541857"/>
    </source>
</evidence>
<dbReference type="RefSeq" id="WP_182206176.1">
    <property type="nucleotide sequence ID" value="NZ_JACGLT010000012.1"/>
</dbReference>
<name>A0A7W2M740_9FLAO</name>